<evidence type="ECO:0000259" key="1">
    <source>
        <dbReference type="Pfam" id="PF03781"/>
    </source>
</evidence>
<dbReference type="PANTHER" id="PTHR23150:SF19">
    <property type="entry name" value="FORMYLGLYCINE-GENERATING ENZYME"/>
    <property type="match status" value="1"/>
</dbReference>
<dbReference type="SUPFAM" id="SSF56436">
    <property type="entry name" value="C-type lectin-like"/>
    <property type="match status" value="1"/>
</dbReference>
<dbReference type="AlphaFoldDB" id="A0A7H0LFP9"/>
<dbReference type="Gene3D" id="3.90.1580.10">
    <property type="entry name" value="paralog of FGE (formylglycine-generating enzyme)"/>
    <property type="match status" value="1"/>
</dbReference>
<protein>
    <submittedName>
        <fullName evidence="2">SUMF1/EgtB/PvdO family nonheme iron enzyme</fullName>
    </submittedName>
</protein>
<evidence type="ECO:0000313" key="2">
    <source>
        <dbReference type="EMBL" id="QNQ08502.1"/>
    </source>
</evidence>
<gene>
    <name evidence="2" type="ORF">H3Z74_17365</name>
</gene>
<dbReference type="KEGG" id="spap:H3Z74_17365"/>
<sequence>MLKPNKRGISSYRELDLVAIPGGEVEIGSTLDEVQACIAIWQDRLVDPAYRPAFGDWIRKEYPRHRVRIAAFHIGRFPVTNQDYIDFAATTGHPIPESIVIGSPARHPVWGVDYDDALAYALWLGDEMGIHCRLPSEAEWECAARGPDHAEYPFGNSFDPARCNTMEGGVGTTTPVDHYPQGASGYGVLDMGGNVEEWTSSFYLPYPGGDRIDDDISSAVGARYRTLRGGSFALGGDLARSARRHGPHPAPQFRYRGFRVVVA</sequence>
<dbReference type="InterPro" id="IPR005532">
    <property type="entry name" value="SUMF_dom"/>
</dbReference>
<accession>A0A7H0LFP9</accession>
<dbReference type="GO" id="GO:0120147">
    <property type="term" value="F:formylglycine-generating oxidase activity"/>
    <property type="evidence" value="ECO:0007669"/>
    <property type="project" value="TreeGrafter"/>
</dbReference>
<dbReference type="Pfam" id="PF03781">
    <property type="entry name" value="FGE-sulfatase"/>
    <property type="match status" value="1"/>
</dbReference>
<dbReference type="EMBL" id="CP061038">
    <property type="protein sequence ID" value="QNQ08502.1"/>
    <property type="molecule type" value="Genomic_DNA"/>
</dbReference>
<dbReference type="InterPro" id="IPR016187">
    <property type="entry name" value="CTDL_fold"/>
</dbReference>
<dbReference type="PANTHER" id="PTHR23150">
    <property type="entry name" value="SULFATASE MODIFYING FACTOR 1, 2"/>
    <property type="match status" value="1"/>
</dbReference>
<name>A0A7H0LFP9_9SPHN</name>
<keyword evidence="3" id="KW-1185">Reference proteome</keyword>
<dbReference type="InterPro" id="IPR042095">
    <property type="entry name" value="SUMF_sf"/>
</dbReference>
<dbReference type="RefSeq" id="WP_187760830.1">
    <property type="nucleotide sequence ID" value="NZ_CP061038.1"/>
</dbReference>
<feature type="domain" description="Sulfatase-modifying factor enzyme-like" evidence="1">
    <location>
        <begin position="16"/>
        <end position="261"/>
    </location>
</feature>
<proteinExistence type="predicted"/>
<dbReference type="Proteomes" id="UP000516148">
    <property type="component" value="Chromosome"/>
</dbReference>
<evidence type="ECO:0000313" key="3">
    <source>
        <dbReference type="Proteomes" id="UP000516148"/>
    </source>
</evidence>
<dbReference type="InterPro" id="IPR051043">
    <property type="entry name" value="Sulfatase_Mod_Factor_Kinase"/>
</dbReference>
<organism evidence="2 3">
    <name type="scientific">Sphingomonas alpina</name>
    <dbReference type="NCBI Taxonomy" id="653931"/>
    <lineage>
        <taxon>Bacteria</taxon>
        <taxon>Pseudomonadati</taxon>
        <taxon>Pseudomonadota</taxon>
        <taxon>Alphaproteobacteria</taxon>
        <taxon>Sphingomonadales</taxon>
        <taxon>Sphingomonadaceae</taxon>
        <taxon>Sphingomonas</taxon>
    </lineage>
</organism>
<reference evidence="2 3" key="1">
    <citation type="submission" date="2020-09" db="EMBL/GenBank/DDBJ databases">
        <title>Sphingomonas sp., a new species isolated from pork steak.</title>
        <authorList>
            <person name="Heidler von Heilborn D."/>
        </authorList>
    </citation>
    <scope>NUCLEOTIDE SEQUENCE [LARGE SCALE GENOMIC DNA]</scope>
    <source>
        <strain evidence="3">S8-3T</strain>
    </source>
</reference>